<gene>
    <name evidence="2" type="ORF">PBAH0796_LOCUS6566</name>
</gene>
<dbReference type="EMBL" id="HBEG01011080">
    <property type="protein sequence ID" value="CAD8351199.1"/>
    <property type="molecule type" value="Transcribed_RNA"/>
</dbReference>
<sequence length="241" mass="25126">MDEQFVYPAPLCVRNTFIDCLQVRPPSLDEFIQERLVKSCPTSGVSELDGQQLEVSRGQPFNYAPCVAGHTGTLNGDGDSNSECSTADSARATGGPRQPAHTSAVILELAREGIAVGAPQLRAPGSGDASGAGRPAGAGGAAPQSAGLLREAAAVEAGPAAGEGPQDLPSVGSAGHYAGRCKPCAFVNSKGCSIGKDCQFCHICEPGEKKRRQKEKRAFFSTMRRLQQSAAERWPGASSRR</sequence>
<reference evidence="2" key="1">
    <citation type="submission" date="2021-01" db="EMBL/GenBank/DDBJ databases">
        <authorList>
            <person name="Corre E."/>
            <person name="Pelletier E."/>
            <person name="Niang G."/>
            <person name="Scheremetjew M."/>
            <person name="Finn R."/>
            <person name="Kale V."/>
            <person name="Holt S."/>
            <person name="Cochrane G."/>
            <person name="Meng A."/>
            <person name="Brown T."/>
            <person name="Cohen L."/>
        </authorList>
    </citation>
    <scope>NUCLEOTIDE SEQUENCE</scope>
    <source>
        <strain evidence="2">Pbaha01</strain>
    </source>
</reference>
<dbReference type="AlphaFoldDB" id="A0A7S0A2R6"/>
<feature type="compositionally biased region" description="Gly residues" evidence="1">
    <location>
        <begin position="128"/>
        <end position="140"/>
    </location>
</feature>
<feature type="compositionally biased region" description="Polar residues" evidence="1">
    <location>
        <begin position="74"/>
        <end position="88"/>
    </location>
</feature>
<proteinExistence type="predicted"/>
<protein>
    <recommendedName>
        <fullName evidence="3">C3H1-type domain-containing protein</fullName>
    </recommendedName>
</protein>
<name>A0A7S0A2R6_9DINO</name>
<accession>A0A7S0A2R6</accession>
<evidence type="ECO:0000256" key="1">
    <source>
        <dbReference type="SAM" id="MobiDB-lite"/>
    </source>
</evidence>
<organism evidence="2">
    <name type="scientific">Pyrodinium bahamense</name>
    <dbReference type="NCBI Taxonomy" id="73915"/>
    <lineage>
        <taxon>Eukaryota</taxon>
        <taxon>Sar</taxon>
        <taxon>Alveolata</taxon>
        <taxon>Dinophyceae</taxon>
        <taxon>Gonyaulacales</taxon>
        <taxon>Pyrocystaceae</taxon>
        <taxon>Pyrodinium</taxon>
    </lineage>
</organism>
<feature type="region of interest" description="Disordered" evidence="1">
    <location>
        <begin position="118"/>
        <end position="145"/>
    </location>
</feature>
<evidence type="ECO:0000313" key="2">
    <source>
        <dbReference type="EMBL" id="CAD8351199.1"/>
    </source>
</evidence>
<evidence type="ECO:0008006" key="3">
    <source>
        <dbReference type="Google" id="ProtNLM"/>
    </source>
</evidence>
<feature type="region of interest" description="Disordered" evidence="1">
    <location>
        <begin position="74"/>
        <end position="102"/>
    </location>
</feature>